<proteinExistence type="predicted"/>
<evidence type="ECO:0000313" key="1">
    <source>
        <dbReference type="EMBL" id="EDL81702.1"/>
    </source>
</evidence>
<reference evidence="2" key="1">
    <citation type="submission" date="2005-09" db="EMBL/GenBank/DDBJ databases">
        <authorList>
            <person name="Mural R.J."/>
            <person name="Li P.W."/>
            <person name="Adams M.D."/>
            <person name="Amanatides P.G."/>
            <person name="Baden-Tillson H."/>
            <person name="Barnstead M."/>
            <person name="Chin S.H."/>
            <person name="Dew I."/>
            <person name="Evans C.A."/>
            <person name="Ferriera S."/>
            <person name="Flanigan M."/>
            <person name="Fosler C."/>
            <person name="Glodek A."/>
            <person name="Gu Z."/>
            <person name="Holt R.A."/>
            <person name="Jennings D."/>
            <person name="Kraft C.L."/>
            <person name="Lu F."/>
            <person name="Nguyen T."/>
            <person name="Nusskern D.R."/>
            <person name="Pfannkoch C.M."/>
            <person name="Sitter C."/>
            <person name="Sutton G.G."/>
            <person name="Venter J.C."/>
            <person name="Wang Z."/>
            <person name="Woodage T."/>
            <person name="Zheng X.H."/>
            <person name="Zhong F."/>
        </authorList>
    </citation>
    <scope>NUCLEOTIDE SEQUENCE [LARGE SCALE GENOMIC DNA]</scope>
    <source>
        <strain>BN</strain>
        <strain evidence="2">Sprague-Dawley</strain>
    </source>
</reference>
<dbReference type="Proteomes" id="UP000234681">
    <property type="component" value="Chromosome 6"/>
</dbReference>
<accession>A6JEF8</accession>
<gene>
    <name evidence="1" type="ORF">rCG_20593</name>
</gene>
<evidence type="ECO:0000313" key="2">
    <source>
        <dbReference type="Proteomes" id="UP000234681"/>
    </source>
</evidence>
<protein>
    <submittedName>
        <fullName evidence="1">RCG20593</fullName>
    </submittedName>
</protein>
<dbReference type="AlphaFoldDB" id="A6JEF8"/>
<dbReference type="EMBL" id="CH473982">
    <property type="protein sequence ID" value="EDL81702.1"/>
    <property type="molecule type" value="Genomic_DNA"/>
</dbReference>
<sequence>MGNRCLLEYPDHNEEDRPGSCGLGTALPRHNEEPWQIGRLDRLPCLPFTNRNGGCELDPGVPSSSDSLGSAKVEMCFLQRYVKEPSRGFLCFFDSPQNESPSTPSTFLFCEGVSPLIKSSEALGSCFFGGR</sequence>
<organism evidence="1 2">
    <name type="scientific">Rattus norvegicus</name>
    <name type="common">Rat</name>
    <dbReference type="NCBI Taxonomy" id="10116"/>
    <lineage>
        <taxon>Eukaryota</taxon>
        <taxon>Metazoa</taxon>
        <taxon>Chordata</taxon>
        <taxon>Craniata</taxon>
        <taxon>Vertebrata</taxon>
        <taxon>Euteleostomi</taxon>
        <taxon>Mammalia</taxon>
        <taxon>Eutheria</taxon>
        <taxon>Euarchontoglires</taxon>
        <taxon>Glires</taxon>
        <taxon>Rodentia</taxon>
        <taxon>Myomorpha</taxon>
        <taxon>Muroidea</taxon>
        <taxon>Muridae</taxon>
        <taxon>Murinae</taxon>
        <taxon>Rattus</taxon>
    </lineage>
</organism>
<name>A6JEF8_RAT</name>